<dbReference type="Pfam" id="PF08707">
    <property type="entry name" value="PriCT_2"/>
    <property type="match status" value="1"/>
</dbReference>
<evidence type="ECO:0000259" key="2">
    <source>
        <dbReference type="SMART" id="SM00943"/>
    </source>
</evidence>
<sequence>MLEENRRLIIAGAALHPLRSRSKAPIDDDWSNLPRTPYAQLQKRFKRSACNIGLRLGEPSVIDGHYLHAADVDIHDKAGVAEVEALLTTMFGTRWRMFPRQKSGSAGASFHIFFLCPVAFRSVKLARSDRMTRRASGKRGRAWEIELFGTGKQVAMAPSIHPDTGKPYRWEIPFDLFDGIPVVEADVLAPYVYVEDSDHLSDERLELSEDEVADWVARLEDWDADDRETWIETAMAIKHELGDAGLPIFLEFSRRCPDKFDLRVARQQYRSIRNNESRGKLITMRTVIQRVHDTEHNESMAENREFFEEIEDDGPPPMSRREITRLFDDDDAEIEIDRDGLSKSKPEKRSDDPDMSILAHTSTPAPVPDLDYIFTAGVADFLRDMSVNSKGAVDFSMCSAMYSVAVAIGNAIQVQLKPGFMQPSTFWGMIIGAPSVKKTPSISPFARALTGIESDHMSVWHIRHEQWDEDKAIAEAVYKRWKAACVAAREKGEDAPARFAGSEIPPEPPQPRLITTNATIEAMALMQFRQPRGVGVVSQELGQWIGDHERYSASSDRGEHLKSYDADETTIDRVKYDGKPVHIPRFNQSIIGGIQPDKLLQLTSLQNADDGLVSRFMPFWPEWFHIDAHKSAPDRSVRLEKMLRKLNEDIPMADGAHGPVPHVIPFSRKASHLFNEWINERVRTEARGAIRLQSVYAKSEGLIGRIALWLWALEHGFDFGVGHLPEQFDVSLVERAIFFRETYLKPMQRRVWQHATETQERKNARHVAEWIVENKPERVNLSQLRREAGIPGMTSRSRAEEMEEAANMLITLNWLYPITQDRRGTKGGRPSKDYGINPRLWELLGK</sequence>
<evidence type="ECO:0000313" key="3">
    <source>
        <dbReference type="EMBL" id="MBO0904051.1"/>
    </source>
</evidence>
<reference evidence="3 4" key="1">
    <citation type="submission" date="2021-03" db="EMBL/GenBank/DDBJ databases">
        <title>Whole genome sequence of Jiella sp. MQZ13P-4.</title>
        <authorList>
            <person name="Tuo L."/>
        </authorList>
    </citation>
    <scope>NUCLEOTIDE SEQUENCE [LARGE SCALE GENOMIC DNA]</scope>
    <source>
        <strain evidence="3 4">MQZ13P-4</strain>
    </source>
</reference>
<protein>
    <submittedName>
        <fullName evidence="3">DUF3987 domain-containing protein</fullName>
    </submittedName>
</protein>
<gene>
    <name evidence="3" type="ORF">J1C47_10380</name>
</gene>
<dbReference type="InterPro" id="IPR015330">
    <property type="entry name" value="DNA_primase/pol_bifunc_N"/>
</dbReference>
<dbReference type="Pfam" id="PF09250">
    <property type="entry name" value="Prim-Pol"/>
    <property type="match status" value="1"/>
</dbReference>
<accession>A0ABS3J307</accession>
<feature type="region of interest" description="Disordered" evidence="1">
    <location>
        <begin position="336"/>
        <end position="362"/>
    </location>
</feature>
<dbReference type="SMART" id="SM00943">
    <property type="entry name" value="Prim-Pol"/>
    <property type="match status" value="1"/>
</dbReference>
<feature type="compositionally biased region" description="Basic and acidic residues" evidence="1">
    <location>
        <begin position="336"/>
        <end position="352"/>
    </location>
</feature>
<name>A0ABS3J307_9HYPH</name>
<dbReference type="Pfam" id="PF13148">
    <property type="entry name" value="DUF3987"/>
    <property type="match status" value="1"/>
</dbReference>
<dbReference type="InterPro" id="IPR025048">
    <property type="entry name" value="DUF3987"/>
</dbReference>
<dbReference type="InterPro" id="IPR014819">
    <property type="entry name" value="PriCT_2"/>
</dbReference>
<organism evidence="3 4">
    <name type="scientific">Jiella sonneratiae</name>
    <dbReference type="NCBI Taxonomy" id="2816856"/>
    <lineage>
        <taxon>Bacteria</taxon>
        <taxon>Pseudomonadati</taxon>
        <taxon>Pseudomonadota</taxon>
        <taxon>Alphaproteobacteria</taxon>
        <taxon>Hyphomicrobiales</taxon>
        <taxon>Aurantimonadaceae</taxon>
        <taxon>Jiella</taxon>
    </lineage>
</organism>
<evidence type="ECO:0000256" key="1">
    <source>
        <dbReference type="SAM" id="MobiDB-lite"/>
    </source>
</evidence>
<feature type="domain" description="DNA primase/polymerase bifunctional N-terminal" evidence="2">
    <location>
        <begin position="5"/>
        <end position="187"/>
    </location>
</feature>
<dbReference type="RefSeq" id="WP_207350700.1">
    <property type="nucleotide sequence ID" value="NZ_JAFMPY010000009.1"/>
</dbReference>
<proteinExistence type="predicted"/>
<dbReference type="Proteomes" id="UP000664288">
    <property type="component" value="Unassembled WGS sequence"/>
</dbReference>
<evidence type="ECO:0000313" key="4">
    <source>
        <dbReference type="Proteomes" id="UP000664288"/>
    </source>
</evidence>
<keyword evidence="4" id="KW-1185">Reference proteome</keyword>
<dbReference type="EMBL" id="JAFMPY010000009">
    <property type="protein sequence ID" value="MBO0904051.1"/>
    <property type="molecule type" value="Genomic_DNA"/>
</dbReference>
<comment type="caution">
    <text evidence="3">The sequence shown here is derived from an EMBL/GenBank/DDBJ whole genome shotgun (WGS) entry which is preliminary data.</text>
</comment>